<dbReference type="AlphaFoldDB" id="A0A382PJ19"/>
<dbReference type="Gene3D" id="3.40.50.720">
    <property type="entry name" value="NAD(P)-binding Rossmann-like Domain"/>
    <property type="match status" value="1"/>
</dbReference>
<dbReference type="PANTHER" id="PTHR43715">
    <property type="entry name" value="GDP-MANNOSE 4,6-DEHYDRATASE"/>
    <property type="match status" value="1"/>
</dbReference>
<evidence type="ECO:0000259" key="2">
    <source>
        <dbReference type="Pfam" id="PF01370"/>
    </source>
</evidence>
<dbReference type="PANTHER" id="PTHR43715:SF1">
    <property type="entry name" value="GDP-MANNOSE 4,6 DEHYDRATASE"/>
    <property type="match status" value="1"/>
</dbReference>
<feature type="domain" description="NAD-dependent epimerase/dehydratase" evidence="2">
    <location>
        <begin position="4"/>
        <end position="92"/>
    </location>
</feature>
<name>A0A382PJ19_9ZZZZ</name>
<evidence type="ECO:0000313" key="3">
    <source>
        <dbReference type="EMBL" id="SVC72847.1"/>
    </source>
</evidence>
<accession>A0A382PJ19</accession>
<dbReference type="EMBL" id="UINC01107459">
    <property type="protein sequence ID" value="SVC72847.1"/>
    <property type="molecule type" value="Genomic_DNA"/>
</dbReference>
<dbReference type="GO" id="GO:0042351">
    <property type="term" value="P:'de novo' GDP-L-fucose biosynthetic process"/>
    <property type="evidence" value="ECO:0007669"/>
    <property type="project" value="TreeGrafter"/>
</dbReference>
<proteinExistence type="predicted"/>
<evidence type="ECO:0000256" key="1">
    <source>
        <dbReference type="ARBA" id="ARBA00023239"/>
    </source>
</evidence>
<dbReference type="InterPro" id="IPR001509">
    <property type="entry name" value="Epimerase_deHydtase"/>
</dbReference>
<dbReference type="InterPro" id="IPR036291">
    <property type="entry name" value="NAD(P)-bd_dom_sf"/>
</dbReference>
<dbReference type="SUPFAM" id="SSF51735">
    <property type="entry name" value="NAD(P)-binding Rossmann-fold domains"/>
    <property type="match status" value="1"/>
</dbReference>
<dbReference type="GO" id="GO:0008446">
    <property type="term" value="F:GDP-mannose 4,6-dehydratase activity"/>
    <property type="evidence" value="ECO:0007669"/>
    <property type="project" value="InterPro"/>
</dbReference>
<dbReference type="Pfam" id="PF01370">
    <property type="entry name" value="Epimerase"/>
    <property type="match status" value="1"/>
</dbReference>
<sequence>MARALITGITGQDGSYLKELLTGKRYAVHGWKRDECDVTNPESLRVALQQSQPDEIYHLAAQTHVGQSVQDKAATMEVNVQGTINLLECTREFVP</sequence>
<feature type="non-terminal residue" evidence="3">
    <location>
        <position position="95"/>
    </location>
</feature>
<gene>
    <name evidence="3" type="ORF">METZ01_LOCUS325701</name>
</gene>
<dbReference type="InterPro" id="IPR006368">
    <property type="entry name" value="GDP_Man_deHydtase"/>
</dbReference>
<organism evidence="3">
    <name type="scientific">marine metagenome</name>
    <dbReference type="NCBI Taxonomy" id="408172"/>
    <lineage>
        <taxon>unclassified sequences</taxon>
        <taxon>metagenomes</taxon>
        <taxon>ecological metagenomes</taxon>
    </lineage>
</organism>
<keyword evidence="1" id="KW-0456">Lyase</keyword>
<protein>
    <recommendedName>
        <fullName evidence="2">NAD-dependent epimerase/dehydratase domain-containing protein</fullName>
    </recommendedName>
</protein>
<reference evidence="3" key="1">
    <citation type="submission" date="2018-05" db="EMBL/GenBank/DDBJ databases">
        <authorList>
            <person name="Lanie J.A."/>
            <person name="Ng W.-L."/>
            <person name="Kazmierczak K.M."/>
            <person name="Andrzejewski T.M."/>
            <person name="Davidsen T.M."/>
            <person name="Wayne K.J."/>
            <person name="Tettelin H."/>
            <person name="Glass J.I."/>
            <person name="Rusch D."/>
            <person name="Podicherti R."/>
            <person name="Tsui H.-C.T."/>
            <person name="Winkler M.E."/>
        </authorList>
    </citation>
    <scope>NUCLEOTIDE SEQUENCE</scope>
</reference>